<evidence type="ECO:0000256" key="1">
    <source>
        <dbReference type="SAM" id="Coils"/>
    </source>
</evidence>
<name>A0A1G9C5D2_9EURY</name>
<dbReference type="AlphaFoldDB" id="A0A1G9C5D2"/>
<feature type="coiled-coil region" evidence="1">
    <location>
        <begin position="161"/>
        <end position="188"/>
    </location>
</feature>
<organism evidence="4 5">
    <name type="scientific">Natronorubrum texcoconense</name>
    <dbReference type="NCBI Taxonomy" id="1095776"/>
    <lineage>
        <taxon>Archaea</taxon>
        <taxon>Methanobacteriati</taxon>
        <taxon>Methanobacteriota</taxon>
        <taxon>Stenosarchaea group</taxon>
        <taxon>Halobacteria</taxon>
        <taxon>Halobacteriales</taxon>
        <taxon>Natrialbaceae</taxon>
        <taxon>Natronorubrum</taxon>
    </lineage>
</organism>
<dbReference type="RefSeq" id="WP_090309052.1">
    <property type="nucleotide sequence ID" value="NZ_FNFE01000004.1"/>
</dbReference>
<dbReference type="InterPro" id="IPR029464">
    <property type="entry name" value="HSDR_N"/>
</dbReference>
<sequence>MTFQEDLAEYAERSSALIDGSPQMDEQNTKRKIIEPLIDLLGWEILSSDVELEYSVQMGSGTKKVDYGLKLESAPVVFVEAKGCDTTITESHKNQLKSYMRQVGVDWGLLSNGREFEVFRRDHSSTRPNEISLAKFPLQEIEANKHALKALSKESINTGESQQIAQKIESVKKATDRLQENKENIAEEITGVVTEVIGESVSQRVEDEAKSFVDELVSVLDDQAHRINAESTPSVAESTNQSKTDTKGTSCMDSSDEKDDYIIQLSQNDTVIYEHSGQVQSEVIAEVVDFLIQQKDLLEEIKLPYVAGTGRGTQALVNTEPVHTDGSEMRTYKELSDGAYLHTTLSANSKMRYIPQLAEEIGLKCEFSGDW</sequence>
<dbReference type="STRING" id="1095776.SAMN04515672_3221"/>
<feature type="region of interest" description="Disordered" evidence="2">
    <location>
        <begin position="227"/>
        <end position="255"/>
    </location>
</feature>
<dbReference type="OrthoDB" id="330911at2157"/>
<evidence type="ECO:0000313" key="5">
    <source>
        <dbReference type="Proteomes" id="UP000198882"/>
    </source>
</evidence>
<evidence type="ECO:0000313" key="4">
    <source>
        <dbReference type="EMBL" id="SDK46893.1"/>
    </source>
</evidence>
<keyword evidence="5" id="KW-1185">Reference proteome</keyword>
<dbReference type="Gene3D" id="3.90.1570.30">
    <property type="match status" value="1"/>
</dbReference>
<reference evidence="5" key="1">
    <citation type="submission" date="2016-10" db="EMBL/GenBank/DDBJ databases">
        <authorList>
            <person name="Varghese N."/>
            <person name="Submissions S."/>
        </authorList>
    </citation>
    <scope>NUCLEOTIDE SEQUENCE [LARGE SCALE GENOMIC DNA]</scope>
    <source>
        <strain evidence="5">B4,CECT 8067,JCM 17497</strain>
    </source>
</reference>
<feature type="domain" description="Type I restriction enzyme R protein N-terminal" evidence="3">
    <location>
        <begin position="26"/>
        <end position="131"/>
    </location>
</feature>
<gene>
    <name evidence="4" type="ORF">SAMN04515672_3221</name>
</gene>
<protein>
    <recommendedName>
        <fullName evidence="3">Type I restriction enzyme R protein N-terminal domain-containing protein</fullName>
    </recommendedName>
</protein>
<evidence type="ECO:0000256" key="2">
    <source>
        <dbReference type="SAM" id="MobiDB-lite"/>
    </source>
</evidence>
<evidence type="ECO:0000259" key="3">
    <source>
        <dbReference type="Pfam" id="PF13588"/>
    </source>
</evidence>
<dbReference type="Pfam" id="PF13588">
    <property type="entry name" value="HSDR_N_2"/>
    <property type="match status" value="1"/>
</dbReference>
<accession>A0A1G9C5D2</accession>
<feature type="compositionally biased region" description="Polar residues" evidence="2">
    <location>
        <begin position="229"/>
        <end position="253"/>
    </location>
</feature>
<dbReference type="EMBL" id="FNFE01000004">
    <property type="protein sequence ID" value="SDK46893.1"/>
    <property type="molecule type" value="Genomic_DNA"/>
</dbReference>
<dbReference type="Proteomes" id="UP000198882">
    <property type="component" value="Unassembled WGS sequence"/>
</dbReference>
<keyword evidence="1" id="KW-0175">Coiled coil</keyword>
<proteinExistence type="predicted"/>